<protein>
    <recommendedName>
        <fullName evidence="2">DNA methylase N-4/N-6 domain-containing protein</fullName>
    </recommendedName>
</protein>
<feature type="non-terminal residue" evidence="1">
    <location>
        <position position="258"/>
    </location>
</feature>
<dbReference type="AlphaFoldDB" id="X0XRL1"/>
<reference evidence="1" key="1">
    <citation type="journal article" date="2014" name="Front. Microbiol.">
        <title>High frequency of phylogenetically diverse reductive dehalogenase-homologous genes in deep subseafloor sedimentary metagenomes.</title>
        <authorList>
            <person name="Kawai M."/>
            <person name="Futagami T."/>
            <person name="Toyoda A."/>
            <person name="Takaki Y."/>
            <person name="Nishi S."/>
            <person name="Hori S."/>
            <person name="Arai W."/>
            <person name="Tsubouchi T."/>
            <person name="Morono Y."/>
            <person name="Uchiyama I."/>
            <person name="Ito T."/>
            <person name="Fujiyama A."/>
            <person name="Inagaki F."/>
            <person name="Takami H."/>
        </authorList>
    </citation>
    <scope>NUCLEOTIDE SEQUENCE</scope>
    <source>
        <strain evidence="1">Expedition CK06-06</strain>
    </source>
</reference>
<comment type="caution">
    <text evidence="1">The sequence shown here is derived from an EMBL/GenBank/DDBJ whole genome shotgun (WGS) entry which is preliminary data.</text>
</comment>
<proteinExistence type="predicted"/>
<organism evidence="1">
    <name type="scientific">marine sediment metagenome</name>
    <dbReference type="NCBI Taxonomy" id="412755"/>
    <lineage>
        <taxon>unclassified sequences</taxon>
        <taxon>metagenomes</taxon>
        <taxon>ecological metagenomes</taxon>
    </lineage>
</organism>
<dbReference type="EMBL" id="BARS01034985">
    <property type="protein sequence ID" value="GAG27496.1"/>
    <property type="molecule type" value="Genomic_DNA"/>
</dbReference>
<name>X0XRL1_9ZZZZ</name>
<accession>X0XRL1</accession>
<sequence>LEWRSFYLNDLPILIDFCEEVQEVSIQHHLNKSQIRALAKLKAVSKQEFQRVTAHAQRHPNSEIGHVSRDFSQISLRDLSGREIEGIADKAAKKESQTELNRARINKSLSLEVKIFMMSRLGIPANRIAARLKVNRLTALKYSENSRLVRSIRSALKKGIPVKQVAKEQSCPEPLVWSIALEGKSDQERFKSLNWGLRTWDHWYFNDVDKRFGDNWPGQIPAQLVGHTLFYFTEEGGLVFDPMGGGGVVPDTCLAFNR</sequence>
<dbReference type="Gene3D" id="3.40.50.150">
    <property type="entry name" value="Vaccinia Virus protein VP39"/>
    <property type="match status" value="1"/>
</dbReference>
<dbReference type="SUPFAM" id="SSF53335">
    <property type="entry name" value="S-adenosyl-L-methionine-dependent methyltransferases"/>
    <property type="match status" value="1"/>
</dbReference>
<feature type="non-terminal residue" evidence="1">
    <location>
        <position position="1"/>
    </location>
</feature>
<dbReference type="InterPro" id="IPR029063">
    <property type="entry name" value="SAM-dependent_MTases_sf"/>
</dbReference>
<evidence type="ECO:0000313" key="1">
    <source>
        <dbReference type="EMBL" id="GAG27496.1"/>
    </source>
</evidence>
<gene>
    <name evidence="1" type="ORF">S01H1_53972</name>
</gene>
<evidence type="ECO:0008006" key="2">
    <source>
        <dbReference type="Google" id="ProtNLM"/>
    </source>
</evidence>